<evidence type="ECO:0000259" key="2">
    <source>
        <dbReference type="Pfam" id="PF19040"/>
    </source>
</evidence>
<reference evidence="4" key="1">
    <citation type="journal article" date="2019" name="Int. J. Syst. Evol. Microbiol.">
        <title>The Global Catalogue of Microorganisms (GCM) 10K type strain sequencing project: providing services to taxonomists for standard genome sequencing and annotation.</title>
        <authorList>
            <consortium name="The Broad Institute Genomics Platform"/>
            <consortium name="The Broad Institute Genome Sequencing Center for Infectious Disease"/>
            <person name="Wu L."/>
            <person name="Ma J."/>
        </authorList>
    </citation>
    <scope>NUCLEOTIDE SEQUENCE [LARGE SCALE GENOMIC DNA]</scope>
    <source>
        <strain evidence="4">JCM 31696</strain>
    </source>
</reference>
<sequence>GGSHAQHWLPALEEIARQRRWRVVNLTKAACLFTGGPQTYKGKRYTACEEWNRNAMAELGRLKPDIVFTTSTTTARDRQRGYTEELVVDGYVDRWRELGRMGIDVVAIRDTPRMGFNVPECLAESEPEECTAPSAKSLAAVSPLKGLTVPANVTTLDLTHVFCRSGECPSVIGNLIVYWDDSHVGKTFMRTLAPEFERQLTEAEAQAKARARAKAKARERRKAGAGERRQP</sequence>
<evidence type="ECO:0000256" key="1">
    <source>
        <dbReference type="SAM" id="MobiDB-lite"/>
    </source>
</evidence>
<feature type="non-terminal residue" evidence="3">
    <location>
        <position position="1"/>
    </location>
</feature>
<evidence type="ECO:0000313" key="3">
    <source>
        <dbReference type="EMBL" id="MFD0853360.1"/>
    </source>
</evidence>
<feature type="region of interest" description="Disordered" evidence="1">
    <location>
        <begin position="201"/>
        <end position="231"/>
    </location>
</feature>
<comment type="caution">
    <text evidence="3">The sequence shown here is derived from an EMBL/GenBank/DDBJ whole genome shotgun (WGS) entry which is preliminary data.</text>
</comment>
<proteinExistence type="predicted"/>
<feature type="non-terminal residue" evidence="3">
    <location>
        <position position="231"/>
    </location>
</feature>
<accession>A0ABW3CFQ4</accession>
<gene>
    <name evidence="3" type="ORF">ACFQ07_14055</name>
</gene>
<keyword evidence="3" id="KW-0378">Hydrolase</keyword>
<dbReference type="GO" id="GO:0016787">
    <property type="term" value="F:hydrolase activity"/>
    <property type="evidence" value="ECO:0007669"/>
    <property type="project" value="UniProtKB-KW"/>
</dbReference>
<name>A0ABW3CFQ4_9ACTN</name>
<dbReference type="Pfam" id="PF19040">
    <property type="entry name" value="SGNH"/>
    <property type="match status" value="1"/>
</dbReference>
<evidence type="ECO:0000313" key="4">
    <source>
        <dbReference type="Proteomes" id="UP001597083"/>
    </source>
</evidence>
<dbReference type="InterPro" id="IPR043968">
    <property type="entry name" value="SGNH"/>
</dbReference>
<keyword evidence="4" id="KW-1185">Reference proteome</keyword>
<feature type="compositionally biased region" description="Basic residues" evidence="1">
    <location>
        <begin position="209"/>
        <end position="221"/>
    </location>
</feature>
<feature type="compositionally biased region" description="Basic and acidic residues" evidence="1">
    <location>
        <begin position="222"/>
        <end position="231"/>
    </location>
</feature>
<dbReference type="Proteomes" id="UP001597083">
    <property type="component" value="Unassembled WGS sequence"/>
</dbReference>
<organism evidence="3 4">
    <name type="scientific">Actinomadura adrarensis</name>
    <dbReference type="NCBI Taxonomy" id="1819600"/>
    <lineage>
        <taxon>Bacteria</taxon>
        <taxon>Bacillati</taxon>
        <taxon>Actinomycetota</taxon>
        <taxon>Actinomycetes</taxon>
        <taxon>Streptosporangiales</taxon>
        <taxon>Thermomonosporaceae</taxon>
        <taxon>Actinomadura</taxon>
    </lineage>
</organism>
<feature type="domain" description="SGNH" evidence="2">
    <location>
        <begin position="1"/>
        <end position="197"/>
    </location>
</feature>
<protein>
    <submittedName>
        <fullName evidence="3">SGNH hydrolase domain-containing protein</fullName>
    </submittedName>
</protein>
<dbReference type="EMBL" id="JBHTIR010002102">
    <property type="protein sequence ID" value="MFD0853360.1"/>
    <property type="molecule type" value="Genomic_DNA"/>
</dbReference>